<accession>A0ABV0BPP3</accession>
<dbReference type="PROSITE" id="PS01124">
    <property type="entry name" value="HTH_ARAC_FAMILY_2"/>
    <property type="match status" value="1"/>
</dbReference>
<evidence type="ECO:0000313" key="6">
    <source>
        <dbReference type="Proteomes" id="UP001409291"/>
    </source>
</evidence>
<dbReference type="PANTHER" id="PTHR43280">
    <property type="entry name" value="ARAC-FAMILY TRANSCRIPTIONAL REGULATOR"/>
    <property type="match status" value="1"/>
</dbReference>
<proteinExistence type="predicted"/>
<gene>
    <name evidence="5" type="ORF">ABE541_04015</name>
</gene>
<dbReference type="RefSeq" id="WP_346580673.1">
    <property type="nucleotide sequence ID" value="NZ_JBDJLH010000001.1"/>
</dbReference>
<protein>
    <submittedName>
        <fullName evidence="5">AraC family transcriptional regulator</fullName>
    </submittedName>
</protein>
<dbReference type="EMBL" id="JBDJNQ010000001">
    <property type="protein sequence ID" value="MEN5376420.1"/>
    <property type="molecule type" value="Genomic_DNA"/>
</dbReference>
<dbReference type="PANTHER" id="PTHR43280:SF2">
    <property type="entry name" value="HTH-TYPE TRANSCRIPTIONAL REGULATOR EXSA"/>
    <property type="match status" value="1"/>
</dbReference>
<feature type="domain" description="HTH araC/xylS-type" evidence="4">
    <location>
        <begin position="162"/>
        <end position="260"/>
    </location>
</feature>
<comment type="caution">
    <text evidence="5">The sequence shown here is derived from an EMBL/GenBank/DDBJ whole genome shotgun (WGS) entry which is preliminary data.</text>
</comment>
<keyword evidence="2" id="KW-0238">DNA-binding</keyword>
<evidence type="ECO:0000313" key="5">
    <source>
        <dbReference type="EMBL" id="MEN5376420.1"/>
    </source>
</evidence>
<evidence type="ECO:0000256" key="3">
    <source>
        <dbReference type="ARBA" id="ARBA00023163"/>
    </source>
</evidence>
<keyword evidence="3" id="KW-0804">Transcription</keyword>
<evidence type="ECO:0000256" key="1">
    <source>
        <dbReference type="ARBA" id="ARBA00023015"/>
    </source>
</evidence>
<keyword evidence="1" id="KW-0805">Transcription regulation</keyword>
<dbReference type="InterPro" id="IPR020449">
    <property type="entry name" value="Tscrpt_reg_AraC-type_HTH"/>
</dbReference>
<dbReference type="Proteomes" id="UP001409291">
    <property type="component" value="Unassembled WGS sequence"/>
</dbReference>
<name>A0ABV0BPP3_9SPHI</name>
<dbReference type="SMART" id="SM00342">
    <property type="entry name" value="HTH_ARAC"/>
    <property type="match status" value="1"/>
</dbReference>
<dbReference type="Pfam" id="PF12833">
    <property type="entry name" value="HTH_18"/>
    <property type="match status" value="1"/>
</dbReference>
<dbReference type="Gene3D" id="1.10.10.60">
    <property type="entry name" value="Homeodomain-like"/>
    <property type="match status" value="1"/>
</dbReference>
<sequence>MPKAYISTLDCTKVIEDGNIEIRYFGQFNTERHDHEKAQLISPEMSAVYLYSEKGSFCIPARHYAYVDAQVKHKLISRSPNLKLKTIFLDLNKEQYPIAHWGNIAIFSPSNLLDNLLAFGVQHWSDKELKEVGLASLKKMLSYILVSPLKLHAQPPKSESLLKVVEYITQSISEQITITSLSKHVNIPERTLSRQFKKETDITIFQFIKLSRMQLALELLEDQSLHISEIVYRIGYDSIPTFSNLFKELIGISPQKYRQTFL</sequence>
<reference evidence="5 6" key="1">
    <citation type="submission" date="2024-04" db="EMBL/GenBank/DDBJ databases">
        <title>WGS of bacteria from Torrens River.</title>
        <authorList>
            <person name="Wyrsch E.R."/>
            <person name="Drigo B."/>
        </authorList>
    </citation>
    <scope>NUCLEOTIDE SEQUENCE [LARGE SCALE GENOMIC DNA]</scope>
    <source>
        <strain evidence="5 6">TWI391</strain>
    </source>
</reference>
<dbReference type="InterPro" id="IPR009057">
    <property type="entry name" value="Homeodomain-like_sf"/>
</dbReference>
<evidence type="ECO:0000259" key="4">
    <source>
        <dbReference type="PROSITE" id="PS01124"/>
    </source>
</evidence>
<keyword evidence="6" id="KW-1185">Reference proteome</keyword>
<dbReference type="SUPFAM" id="SSF46689">
    <property type="entry name" value="Homeodomain-like"/>
    <property type="match status" value="2"/>
</dbReference>
<organism evidence="5 6">
    <name type="scientific">Sphingobacterium kitahiroshimense</name>
    <dbReference type="NCBI Taxonomy" id="470446"/>
    <lineage>
        <taxon>Bacteria</taxon>
        <taxon>Pseudomonadati</taxon>
        <taxon>Bacteroidota</taxon>
        <taxon>Sphingobacteriia</taxon>
        <taxon>Sphingobacteriales</taxon>
        <taxon>Sphingobacteriaceae</taxon>
        <taxon>Sphingobacterium</taxon>
    </lineage>
</organism>
<evidence type="ECO:0000256" key="2">
    <source>
        <dbReference type="ARBA" id="ARBA00023125"/>
    </source>
</evidence>
<dbReference type="InterPro" id="IPR018060">
    <property type="entry name" value="HTH_AraC"/>
</dbReference>
<dbReference type="PRINTS" id="PR00032">
    <property type="entry name" value="HTHARAC"/>
</dbReference>